<reference evidence="2 3" key="1">
    <citation type="submission" date="2016-02" db="EMBL/GenBank/DDBJ databases">
        <title>Draft genome sequence of Hydrogenophaga sp. LPB0072.</title>
        <authorList>
            <person name="Shin S.-K."/>
            <person name="Yi H."/>
        </authorList>
    </citation>
    <scope>NUCLEOTIDE SEQUENCE [LARGE SCALE GENOMIC DNA]</scope>
    <source>
        <strain evidence="2 3">LPB0072</strain>
    </source>
</reference>
<dbReference type="KEGG" id="hyl:LPB072_05320"/>
<evidence type="ECO:0000313" key="3">
    <source>
        <dbReference type="Proteomes" id="UP000185657"/>
    </source>
</evidence>
<evidence type="ECO:0000313" key="1">
    <source>
        <dbReference type="EMBL" id="AOW12359.1"/>
    </source>
</evidence>
<evidence type="ECO:0000313" key="4">
    <source>
        <dbReference type="Proteomes" id="UP000185680"/>
    </source>
</evidence>
<accession>A0A162P8B4</accession>
<name>A0A162P8B4_9BURK</name>
<sequence>MEAERTNTIRNSLADLTERVAELRRYL</sequence>
<gene>
    <name evidence="1" type="ORF">LPB072_05320</name>
    <name evidence="2" type="ORF">LPB72_07900</name>
</gene>
<protein>
    <submittedName>
        <fullName evidence="1">Peptide chain release factor 2</fullName>
    </submittedName>
</protein>
<organism evidence="1 4">
    <name type="scientific">Hydrogenophaga crassostreae</name>
    <dbReference type="NCBI Taxonomy" id="1763535"/>
    <lineage>
        <taxon>Bacteria</taxon>
        <taxon>Pseudomonadati</taxon>
        <taxon>Pseudomonadota</taxon>
        <taxon>Betaproteobacteria</taxon>
        <taxon>Burkholderiales</taxon>
        <taxon>Comamonadaceae</taxon>
        <taxon>Hydrogenophaga</taxon>
    </lineage>
</organism>
<keyword evidence="3" id="KW-1185">Reference proteome</keyword>
<reference evidence="1 4" key="2">
    <citation type="submission" date="2016-10" db="EMBL/GenBank/DDBJ databases">
        <title>Hydorgenophaga sp. LPB0072 isolated from gastropod.</title>
        <authorList>
            <person name="Kim E."/>
            <person name="Yi H."/>
        </authorList>
    </citation>
    <scope>NUCLEOTIDE SEQUENCE [LARGE SCALE GENOMIC DNA]</scope>
    <source>
        <strain evidence="1 4">LPB0072</strain>
    </source>
</reference>
<dbReference type="EMBL" id="LVWD01000008">
    <property type="protein sequence ID" value="OAD42410.1"/>
    <property type="molecule type" value="Genomic_DNA"/>
</dbReference>
<dbReference type="Proteomes" id="UP000185680">
    <property type="component" value="Chromosome"/>
</dbReference>
<dbReference type="AlphaFoldDB" id="A0A162P8B4"/>
<dbReference type="Proteomes" id="UP000185657">
    <property type="component" value="Unassembled WGS sequence"/>
</dbReference>
<dbReference type="STRING" id="1763535.LPB072_05320"/>
<dbReference type="EMBL" id="CP017476">
    <property type="protein sequence ID" value="AOW12359.1"/>
    <property type="molecule type" value="Genomic_DNA"/>
</dbReference>
<evidence type="ECO:0000313" key="2">
    <source>
        <dbReference type="EMBL" id="OAD42410.1"/>
    </source>
</evidence>
<proteinExistence type="predicted"/>